<evidence type="ECO:0000313" key="5">
    <source>
        <dbReference type="EMBL" id="TQF17568.1"/>
    </source>
</evidence>
<dbReference type="PANTHER" id="PTHR43464">
    <property type="entry name" value="METHYLTRANSFERASE"/>
    <property type="match status" value="1"/>
</dbReference>
<keyword evidence="2 5" id="KW-0808">Transferase</keyword>
<keyword evidence="1 5" id="KW-0489">Methyltransferase</keyword>
<dbReference type="AlphaFoldDB" id="A0A540X8X8"/>
<proteinExistence type="predicted"/>
<evidence type="ECO:0000256" key="3">
    <source>
        <dbReference type="ARBA" id="ARBA00022691"/>
    </source>
</evidence>
<dbReference type="CDD" id="cd02440">
    <property type="entry name" value="AdoMet_MTases"/>
    <property type="match status" value="1"/>
</dbReference>
<dbReference type="GO" id="GO:0032259">
    <property type="term" value="P:methylation"/>
    <property type="evidence" value="ECO:0007669"/>
    <property type="project" value="UniProtKB-KW"/>
</dbReference>
<keyword evidence="6" id="KW-1185">Reference proteome</keyword>
<keyword evidence="3" id="KW-0949">S-adenosyl-L-methionine</keyword>
<dbReference type="InterPro" id="IPR029063">
    <property type="entry name" value="SAM-dependent_MTases_sf"/>
</dbReference>
<sequence>MSGSYRPEEHAGGLGEELARLKSQVELSWPEERRLLRALGLTEGMTVVELGGGPGFVAEKLLELVPSGALHVVELNPGMCVLAEARLGARARVHRCSVLETGLPDARFDLALARFVFQHLEEPLLAAREALRLLRPGGRLVVSELDAGLWGVAEPSLPELESIHRKAERLQLQRGGNRFIGRQLVRLLTAAGFTDVRLDVIAYHSDALGLEAFRRQLDPERLRPAMDAGLISQEELEQVRAGYRRFYSTPSASILMLGFVAHGLRALPVETL</sequence>
<dbReference type="InterPro" id="IPR013216">
    <property type="entry name" value="Methyltransf_11"/>
</dbReference>
<dbReference type="PANTHER" id="PTHR43464:SF19">
    <property type="entry name" value="UBIQUINONE BIOSYNTHESIS O-METHYLTRANSFERASE, MITOCHONDRIAL"/>
    <property type="match status" value="1"/>
</dbReference>
<dbReference type="OrthoDB" id="9784101at2"/>
<gene>
    <name evidence="5" type="ORF">FJV41_02880</name>
</gene>
<dbReference type="GO" id="GO:0008757">
    <property type="term" value="F:S-adenosylmethionine-dependent methyltransferase activity"/>
    <property type="evidence" value="ECO:0007669"/>
    <property type="project" value="InterPro"/>
</dbReference>
<evidence type="ECO:0000256" key="1">
    <source>
        <dbReference type="ARBA" id="ARBA00022603"/>
    </source>
</evidence>
<dbReference type="SUPFAM" id="SSF53335">
    <property type="entry name" value="S-adenosyl-L-methionine-dependent methyltransferases"/>
    <property type="match status" value="1"/>
</dbReference>
<dbReference type="Pfam" id="PF08241">
    <property type="entry name" value="Methyltransf_11"/>
    <property type="match status" value="1"/>
</dbReference>
<dbReference type="EMBL" id="VIFM01000006">
    <property type="protein sequence ID" value="TQF17568.1"/>
    <property type="molecule type" value="Genomic_DNA"/>
</dbReference>
<name>A0A540X8X8_9BACT</name>
<dbReference type="RefSeq" id="WP_141640838.1">
    <property type="nucleotide sequence ID" value="NZ_VIFM01000006.1"/>
</dbReference>
<protein>
    <submittedName>
        <fullName evidence="5">Methyltransferase domain-containing protein</fullName>
    </submittedName>
</protein>
<comment type="caution">
    <text evidence="5">The sequence shown here is derived from an EMBL/GenBank/DDBJ whole genome shotgun (WGS) entry which is preliminary data.</text>
</comment>
<organism evidence="5 6">
    <name type="scientific">Myxococcus llanfairpwllgwyngyllgogerychwyrndrobwllllantysiliogogogochensis</name>
    <dbReference type="NCBI Taxonomy" id="2590453"/>
    <lineage>
        <taxon>Bacteria</taxon>
        <taxon>Pseudomonadati</taxon>
        <taxon>Myxococcota</taxon>
        <taxon>Myxococcia</taxon>
        <taxon>Myxococcales</taxon>
        <taxon>Cystobacterineae</taxon>
        <taxon>Myxococcaceae</taxon>
        <taxon>Myxococcus</taxon>
    </lineage>
</organism>
<feature type="domain" description="Methyltransferase type 11" evidence="4">
    <location>
        <begin position="49"/>
        <end position="142"/>
    </location>
</feature>
<evidence type="ECO:0000259" key="4">
    <source>
        <dbReference type="Pfam" id="PF08241"/>
    </source>
</evidence>
<evidence type="ECO:0000313" key="6">
    <source>
        <dbReference type="Proteomes" id="UP000315369"/>
    </source>
</evidence>
<accession>A0A540X8X8</accession>
<dbReference type="Gene3D" id="3.40.50.150">
    <property type="entry name" value="Vaccinia Virus protein VP39"/>
    <property type="match status" value="1"/>
</dbReference>
<dbReference type="Proteomes" id="UP000315369">
    <property type="component" value="Unassembled WGS sequence"/>
</dbReference>
<reference evidence="5 6" key="1">
    <citation type="submission" date="2019-06" db="EMBL/GenBank/DDBJ databases">
        <authorList>
            <person name="Livingstone P."/>
            <person name="Whitworth D."/>
        </authorList>
    </citation>
    <scope>NUCLEOTIDE SEQUENCE [LARGE SCALE GENOMIC DNA]</scope>
    <source>
        <strain evidence="5 6">AM401</strain>
    </source>
</reference>
<evidence type="ECO:0000256" key="2">
    <source>
        <dbReference type="ARBA" id="ARBA00022679"/>
    </source>
</evidence>